<feature type="transmembrane region" description="Helical" evidence="1">
    <location>
        <begin position="250"/>
        <end position="266"/>
    </location>
</feature>
<organism evidence="3 4">
    <name type="scientific">Rhodobacter viridis</name>
    <dbReference type="NCBI Taxonomy" id="1054202"/>
    <lineage>
        <taxon>Bacteria</taxon>
        <taxon>Pseudomonadati</taxon>
        <taxon>Pseudomonadota</taxon>
        <taxon>Alphaproteobacteria</taxon>
        <taxon>Rhodobacterales</taxon>
        <taxon>Rhodobacter group</taxon>
        <taxon>Rhodobacter</taxon>
    </lineage>
</organism>
<name>A0A318TV29_9RHOB</name>
<dbReference type="RefSeq" id="WP_110806335.1">
    <property type="nucleotide sequence ID" value="NZ_QJTK01000011.1"/>
</dbReference>
<dbReference type="GO" id="GO:0016747">
    <property type="term" value="F:acyltransferase activity, transferring groups other than amino-acyl groups"/>
    <property type="evidence" value="ECO:0007669"/>
    <property type="project" value="InterPro"/>
</dbReference>
<keyword evidence="4" id="KW-1185">Reference proteome</keyword>
<dbReference type="Proteomes" id="UP000247727">
    <property type="component" value="Unassembled WGS sequence"/>
</dbReference>
<protein>
    <submittedName>
        <fullName evidence="3">Peptidoglycan/LPS O-acetylase OafA/YrhL</fullName>
    </submittedName>
</protein>
<keyword evidence="1" id="KW-0472">Membrane</keyword>
<feature type="transmembrane region" description="Helical" evidence="1">
    <location>
        <begin position="303"/>
        <end position="325"/>
    </location>
</feature>
<dbReference type="OrthoDB" id="9767863at2"/>
<feature type="transmembrane region" description="Helical" evidence="1">
    <location>
        <begin position="225"/>
        <end position="244"/>
    </location>
</feature>
<feature type="domain" description="Acyltransferase 3" evidence="2">
    <location>
        <begin position="16"/>
        <end position="324"/>
    </location>
</feature>
<feature type="transmembrane region" description="Helical" evidence="1">
    <location>
        <begin position="87"/>
        <end position="107"/>
    </location>
</feature>
<feature type="transmembrane region" description="Helical" evidence="1">
    <location>
        <begin position="157"/>
        <end position="176"/>
    </location>
</feature>
<evidence type="ECO:0000313" key="4">
    <source>
        <dbReference type="Proteomes" id="UP000247727"/>
    </source>
</evidence>
<evidence type="ECO:0000259" key="2">
    <source>
        <dbReference type="Pfam" id="PF01757"/>
    </source>
</evidence>
<dbReference type="InterPro" id="IPR002656">
    <property type="entry name" value="Acyl_transf_3_dom"/>
</dbReference>
<sequence length="354" mass="39688">MITIEQRFAAVSRPAGFDYLRLVLASLVIVWHSFSVTGIGYGAVFDALGVFGELFFPMILGMFFALSGFLVAGSLERCQTLISFMGLRVIRIYPALAMEVLLSAFILGPTLTQSPLGEYFTSPLFFTYLYNILGHIHYKLPGLFLDNPVSGIVNSQLWTVPWELGCYLSLAGLVLIGARKWPVIFVAAMVFGAVCFNFIEHVPRGTRLLVAFFGGISIHYYRHKLPWNLSLFLGVLVIAFAGVLLEQRGLVTLCIPYITIYLGLCNPRRIFVIQGADYSYGMYLYGYVIQQALYQTLPFARDWYTNTILTLIVAAAFAAFSWICVERPALGLRKAVFRIEAACLRMLRRQAVTR</sequence>
<accession>A0A318TV29</accession>
<feature type="transmembrane region" description="Helical" evidence="1">
    <location>
        <begin position="182"/>
        <end position="199"/>
    </location>
</feature>
<dbReference type="AlphaFoldDB" id="A0A318TV29"/>
<comment type="caution">
    <text evidence="3">The sequence shown here is derived from an EMBL/GenBank/DDBJ whole genome shotgun (WGS) entry which is preliminary data.</text>
</comment>
<dbReference type="Pfam" id="PF01757">
    <property type="entry name" value="Acyl_transf_3"/>
    <property type="match status" value="1"/>
</dbReference>
<feature type="transmembrane region" description="Helical" evidence="1">
    <location>
        <begin position="20"/>
        <end position="42"/>
    </location>
</feature>
<keyword evidence="1" id="KW-1133">Transmembrane helix</keyword>
<reference evidence="3 4" key="1">
    <citation type="submission" date="2018-06" db="EMBL/GenBank/DDBJ databases">
        <title>Genomic Encyclopedia of Type Strains, Phase III (KMG-III): the genomes of soil and plant-associated and newly described type strains.</title>
        <authorList>
            <person name="Whitman W."/>
        </authorList>
    </citation>
    <scope>NUCLEOTIDE SEQUENCE [LARGE SCALE GENOMIC DNA]</scope>
    <source>
        <strain evidence="3 4">JA737</strain>
    </source>
</reference>
<feature type="transmembrane region" description="Helical" evidence="1">
    <location>
        <begin position="54"/>
        <end position="75"/>
    </location>
</feature>
<evidence type="ECO:0000256" key="1">
    <source>
        <dbReference type="SAM" id="Phobius"/>
    </source>
</evidence>
<proteinExistence type="predicted"/>
<dbReference type="EMBL" id="QJTK01000011">
    <property type="protein sequence ID" value="PYF08676.1"/>
    <property type="molecule type" value="Genomic_DNA"/>
</dbReference>
<gene>
    <name evidence="3" type="ORF">C8J30_1114</name>
</gene>
<evidence type="ECO:0000313" key="3">
    <source>
        <dbReference type="EMBL" id="PYF08676.1"/>
    </source>
</evidence>
<keyword evidence="1" id="KW-0812">Transmembrane</keyword>